<dbReference type="EMBL" id="BPLQ01010797">
    <property type="protein sequence ID" value="GIY53727.1"/>
    <property type="molecule type" value="Genomic_DNA"/>
</dbReference>
<name>A0AAV4U7D3_9ARAC</name>
<organism evidence="1 2">
    <name type="scientific">Caerostris darwini</name>
    <dbReference type="NCBI Taxonomy" id="1538125"/>
    <lineage>
        <taxon>Eukaryota</taxon>
        <taxon>Metazoa</taxon>
        <taxon>Ecdysozoa</taxon>
        <taxon>Arthropoda</taxon>
        <taxon>Chelicerata</taxon>
        <taxon>Arachnida</taxon>
        <taxon>Araneae</taxon>
        <taxon>Araneomorphae</taxon>
        <taxon>Entelegynae</taxon>
        <taxon>Araneoidea</taxon>
        <taxon>Araneidae</taxon>
        <taxon>Caerostris</taxon>
    </lineage>
</organism>
<evidence type="ECO:0000313" key="1">
    <source>
        <dbReference type="EMBL" id="GIY53727.1"/>
    </source>
</evidence>
<keyword evidence="2" id="KW-1185">Reference proteome</keyword>
<sequence length="88" mass="9739">MICCGQPALFYSCLHSFADHLCKKSVSGVSLAQTTPHQMPCGSPLKPDEHLLVQRSFSYHDASTRNKEPLRRTLFTGLLASPYTSQSL</sequence>
<proteinExistence type="predicted"/>
<dbReference type="Proteomes" id="UP001054837">
    <property type="component" value="Unassembled WGS sequence"/>
</dbReference>
<accession>A0AAV4U7D3</accession>
<reference evidence="1 2" key="1">
    <citation type="submission" date="2021-06" db="EMBL/GenBank/DDBJ databases">
        <title>Caerostris darwini draft genome.</title>
        <authorList>
            <person name="Kono N."/>
            <person name="Arakawa K."/>
        </authorList>
    </citation>
    <scope>NUCLEOTIDE SEQUENCE [LARGE SCALE GENOMIC DNA]</scope>
</reference>
<dbReference type="AlphaFoldDB" id="A0AAV4U7D3"/>
<comment type="caution">
    <text evidence="1">The sequence shown here is derived from an EMBL/GenBank/DDBJ whole genome shotgun (WGS) entry which is preliminary data.</text>
</comment>
<gene>
    <name evidence="1" type="ORF">CDAR_314251</name>
</gene>
<evidence type="ECO:0000313" key="2">
    <source>
        <dbReference type="Proteomes" id="UP001054837"/>
    </source>
</evidence>
<protein>
    <submittedName>
        <fullName evidence="1">Uncharacterized protein</fullName>
    </submittedName>
</protein>